<dbReference type="EMBL" id="WUEY01000001">
    <property type="protein sequence ID" value="NEI68592.1"/>
    <property type="molecule type" value="Genomic_DNA"/>
</dbReference>
<sequence>MSTMELPSEGRCRCGQVRLKISAKPMVTMACHCTGCQRMTGGPYSLSAAIPTEGFEVTEGEPVIGGLHGDIIHHYFCPHCMSWLFTRLEGVDSFVNVRATMLNDISWYAPFIETWTSEKLPWVTTPARHSYAALPAMEDYEGLIKEYMGQVS</sequence>
<protein>
    <submittedName>
        <fullName evidence="6">Aldehyde-activating protein</fullName>
    </submittedName>
</protein>
<dbReference type="RefSeq" id="WP_163985017.1">
    <property type="nucleotide sequence ID" value="NZ_WUEY01000001.1"/>
</dbReference>
<dbReference type="SUPFAM" id="SSF51316">
    <property type="entry name" value="Mss4-like"/>
    <property type="match status" value="1"/>
</dbReference>
<evidence type="ECO:0000313" key="6">
    <source>
        <dbReference type="EMBL" id="NEI68592.1"/>
    </source>
</evidence>
<evidence type="ECO:0000256" key="4">
    <source>
        <dbReference type="ARBA" id="ARBA00023239"/>
    </source>
</evidence>
<dbReference type="PANTHER" id="PTHR33337:SF40">
    <property type="entry name" value="CENP-V_GFA DOMAIN-CONTAINING PROTEIN-RELATED"/>
    <property type="match status" value="1"/>
</dbReference>
<evidence type="ECO:0000256" key="2">
    <source>
        <dbReference type="ARBA" id="ARBA00022723"/>
    </source>
</evidence>
<accession>A0A6L9U1T8</accession>
<dbReference type="GO" id="GO:0016846">
    <property type="term" value="F:carbon-sulfur lyase activity"/>
    <property type="evidence" value="ECO:0007669"/>
    <property type="project" value="InterPro"/>
</dbReference>
<dbReference type="PANTHER" id="PTHR33337">
    <property type="entry name" value="GFA DOMAIN-CONTAINING PROTEIN"/>
    <property type="match status" value="1"/>
</dbReference>
<evidence type="ECO:0000313" key="7">
    <source>
        <dbReference type="Proteomes" id="UP000483035"/>
    </source>
</evidence>
<organism evidence="6 7">
    <name type="scientific">Rhizobium lusitanum</name>
    <dbReference type="NCBI Taxonomy" id="293958"/>
    <lineage>
        <taxon>Bacteria</taxon>
        <taxon>Pseudomonadati</taxon>
        <taxon>Pseudomonadota</taxon>
        <taxon>Alphaproteobacteria</taxon>
        <taxon>Hyphomicrobiales</taxon>
        <taxon>Rhizobiaceae</taxon>
        <taxon>Rhizobium/Agrobacterium group</taxon>
        <taxon>Rhizobium</taxon>
    </lineage>
</organism>
<reference evidence="6 7" key="1">
    <citation type="submission" date="2019-12" db="EMBL/GenBank/DDBJ databases">
        <title>Rhizobium genotypes associated with high levels of biological nitrogen fixation by grain legumes in a temperate-maritime cropping system.</title>
        <authorList>
            <person name="Maluk M."/>
            <person name="Francesc Ferrando Molina F."/>
            <person name="Lopez Del Egido L."/>
            <person name="Lafos M."/>
            <person name="Langarica-Fuentes A."/>
            <person name="Gebre Yohannes G."/>
            <person name="Young M.W."/>
            <person name="Martin P."/>
            <person name="Gantlett R."/>
            <person name="Kenicer G."/>
            <person name="Hawes C."/>
            <person name="Begg G.S."/>
            <person name="Quilliam R.S."/>
            <person name="Squire G.R."/>
            <person name="Poole P.S."/>
            <person name="Young P.W."/>
            <person name="Iannetta P.M."/>
            <person name="James E.K."/>
        </authorList>
    </citation>
    <scope>NUCLEOTIDE SEQUENCE [LARGE SCALE GENOMIC DNA]</scope>
    <source>
        <strain evidence="6 7">JHI1118</strain>
    </source>
</reference>
<dbReference type="AlphaFoldDB" id="A0A6L9U1T8"/>
<comment type="caution">
    <text evidence="6">The sequence shown here is derived from an EMBL/GenBank/DDBJ whole genome shotgun (WGS) entry which is preliminary data.</text>
</comment>
<keyword evidence="4" id="KW-0456">Lyase</keyword>
<dbReference type="Proteomes" id="UP000483035">
    <property type="component" value="Unassembled WGS sequence"/>
</dbReference>
<gene>
    <name evidence="6" type="ORF">GR212_03330</name>
</gene>
<evidence type="ECO:0000256" key="3">
    <source>
        <dbReference type="ARBA" id="ARBA00022833"/>
    </source>
</evidence>
<comment type="similarity">
    <text evidence="1">Belongs to the Gfa family.</text>
</comment>
<name>A0A6L9U1T8_9HYPH</name>
<evidence type="ECO:0000259" key="5">
    <source>
        <dbReference type="PROSITE" id="PS51891"/>
    </source>
</evidence>
<feature type="domain" description="CENP-V/GFA" evidence="5">
    <location>
        <begin position="8"/>
        <end position="108"/>
    </location>
</feature>
<dbReference type="Pfam" id="PF04828">
    <property type="entry name" value="GFA"/>
    <property type="match status" value="1"/>
</dbReference>
<evidence type="ECO:0000256" key="1">
    <source>
        <dbReference type="ARBA" id="ARBA00005495"/>
    </source>
</evidence>
<dbReference type="Gene3D" id="3.90.1590.10">
    <property type="entry name" value="glutathione-dependent formaldehyde- activating enzyme (gfa)"/>
    <property type="match status" value="1"/>
</dbReference>
<dbReference type="PROSITE" id="PS51891">
    <property type="entry name" value="CENP_V_GFA"/>
    <property type="match status" value="1"/>
</dbReference>
<keyword evidence="2" id="KW-0479">Metal-binding</keyword>
<proteinExistence type="inferred from homology"/>
<dbReference type="GO" id="GO:0046872">
    <property type="term" value="F:metal ion binding"/>
    <property type="evidence" value="ECO:0007669"/>
    <property type="project" value="UniProtKB-KW"/>
</dbReference>
<keyword evidence="3" id="KW-0862">Zinc</keyword>
<dbReference type="InterPro" id="IPR011057">
    <property type="entry name" value="Mss4-like_sf"/>
</dbReference>
<dbReference type="InterPro" id="IPR006913">
    <property type="entry name" value="CENP-V/GFA"/>
</dbReference>